<protein>
    <submittedName>
        <fullName evidence="3">D-alanyl-D-alanine carboxypeptidase</fullName>
    </submittedName>
</protein>
<evidence type="ECO:0000313" key="4">
    <source>
        <dbReference type="Proteomes" id="UP000773064"/>
    </source>
</evidence>
<evidence type="ECO:0000256" key="2">
    <source>
        <dbReference type="ARBA" id="ARBA00022801"/>
    </source>
</evidence>
<dbReference type="SUPFAM" id="SSF56601">
    <property type="entry name" value="beta-lactamase/transpeptidase-like"/>
    <property type="match status" value="1"/>
</dbReference>
<evidence type="ECO:0000256" key="1">
    <source>
        <dbReference type="ARBA" id="ARBA00006096"/>
    </source>
</evidence>
<keyword evidence="3" id="KW-0645">Protease</keyword>
<comment type="similarity">
    <text evidence="1">Belongs to the peptidase S13 family.</text>
</comment>
<dbReference type="PANTHER" id="PTHR30023:SF0">
    <property type="entry name" value="PENICILLIN-SENSITIVE CARBOXYPEPTIDASE A"/>
    <property type="match status" value="1"/>
</dbReference>
<dbReference type="InterPro" id="IPR012338">
    <property type="entry name" value="Beta-lactam/transpept-like"/>
</dbReference>
<keyword evidence="2" id="KW-0378">Hydrolase</keyword>
<comment type="caution">
    <text evidence="3">The sequence shown here is derived from an EMBL/GenBank/DDBJ whole genome shotgun (WGS) entry which is preliminary data.</text>
</comment>
<dbReference type="InterPro" id="IPR000667">
    <property type="entry name" value="Peptidase_S13"/>
</dbReference>
<dbReference type="EMBL" id="JAFEJS010000002">
    <property type="protein sequence ID" value="MBT1172480.1"/>
    <property type="molecule type" value="Genomic_DNA"/>
</dbReference>
<gene>
    <name evidence="3" type="ORF">JS528_03705</name>
</gene>
<evidence type="ECO:0000313" key="3">
    <source>
        <dbReference type="EMBL" id="MBT1172480.1"/>
    </source>
</evidence>
<organism evidence="3 4">
    <name type="scientific">Bifidobacterium santillanense</name>
    <dbReference type="NCBI Taxonomy" id="2809028"/>
    <lineage>
        <taxon>Bacteria</taxon>
        <taxon>Bacillati</taxon>
        <taxon>Actinomycetota</taxon>
        <taxon>Actinomycetes</taxon>
        <taxon>Bifidobacteriales</taxon>
        <taxon>Bifidobacteriaceae</taxon>
        <taxon>Bifidobacterium</taxon>
    </lineage>
</organism>
<accession>A0ABS5UNV7</accession>
<dbReference type="Pfam" id="PF02113">
    <property type="entry name" value="Peptidase_S13"/>
    <property type="match status" value="2"/>
</dbReference>
<dbReference type="PANTHER" id="PTHR30023">
    <property type="entry name" value="D-ALANYL-D-ALANINE CARBOXYPEPTIDASE"/>
    <property type="match status" value="1"/>
</dbReference>
<keyword evidence="3" id="KW-0121">Carboxypeptidase</keyword>
<dbReference type="Gene3D" id="3.40.710.10">
    <property type="entry name" value="DD-peptidase/beta-lactamase superfamily"/>
    <property type="match status" value="2"/>
</dbReference>
<proteinExistence type="inferred from homology"/>
<dbReference type="Proteomes" id="UP000773064">
    <property type="component" value="Unassembled WGS sequence"/>
</dbReference>
<dbReference type="PRINTS" id="PR00922">
    <property type="entry name" value="DADACBPTASE3"/>
</dbReference>
<reference evidence="3 4" key="1">
    <citation type="journal article" date="2021" name="Environ. Microbiol.">
        <title>Genetic insights into the dark matter of the mammalian gut microbiota through targeted genome reconstruction.</title>
        <authorList>
            <person name="Lugli G.A."/>
            <person name="Alessandri G."/>
            <person name="Milani C."/>
            <person name="Viappiani A."/>
            <person name="Fontana F."/>
            <person name="Tarracchini C."/>
            <person name="Mancabelli L."/>
            <person name="Argentini C."/>
            <person name="Ruiz L."/>
            <person name="Margolles A."/>
            <person name="van Sinderen D."/>
            <person name="Turroni F."/>
            <person name="Ventura M."/>
        </authorList>
    </citation>
    <scope>NUCLEOTIDE SEQUENCE [LARGE SCALE GENOMIC DNA]</scope>
    <source>
        <strain evidence="3 4">MA2</strain>
    </source>
</reference>
<dbReference type="GO" id="GO:0004180">
    <property type="term" value="F:carboxypeptidase activity"/>
    <property type="evidence" value="ECO:0007669"/>
    <property type="project" value="UniProtKB-KW"/>
</dbReference>
<name>A0ABS5UNV7_9BIFI</name>
<sequence length="482" mass="49740">MAARRSTVRRNGTHRVLVCAVCVALTLAAGLGYAVADVADAAPGLLTLQSVETRRYTDPASSRTAGIVSGATTGAADVDKAKVDALIATLGQAQGVGTDFSVVVADVNGKVIAEHEAGTVREPASTTKTLTAFAAASTLEMSSTLDTDVHLTHTGGDGVPTIVLKGHGDMLLSAGRNDPTHINGRAGLATLADRTAEALRDKGITAVALAADDTMFGDDREPANIAENNNENRYYTPISTMAVDGGRDWTGLEAQDRDSFTEYPMLSQHTAADAANTFKTLLTERGIGVTDSDDVSGQKTSNRIARVSSAPLNEVMAFMMRHSDNTLAELFGRLTALKLGTGNSIKGDTEAVEQVLAKHGVSTEGLTLTSCSGLAPGTGLTVTTLVGVQERLADPDGGAAAALEGLSVPGLVGTARSRVADDSTRGLIRVKTGSLDHVRSLAGNVSLEKGGVLTFAVIVNSTTDIWAVNTAVDQFVAALAKL</sequence>
<keyword evidence="4" id="KW-1185">Reference proteome</keyword>